<name>A0AC61R061_9FIRM</name>
<reference evidence="1" key="1">
    <citation type="submission" date="2019-04" db="EMBL/GenBank/DDBJ databases">
        <title>Microbes associate with the intestines of laboratory mice.</title>
        <authorList>
            <person name="Navarre W."/>
            <person name="Wong E."/>
            <person name="Huang K."/>
            <person name="Tropini C."/>
            <person name="Ng K."/>
            <person name="Yu B."/>
        </authorList>
    </citation>
    <scope>NUCLEOTIDE SEQUENCE</scope>
    <source>
        <strain evidence="1">NM72_1-8</strain>
    </source>
</reference>
<evidence type="ECO:0000313" key="2">
    <source>
        <dbReference type="Proteomes" id="UP000307720"/>
    </source>
</evidence>
<proteinExistence type="predicted"/>
<dbReference type="EMBL" id="SRZB01000012">
    <property type="protein sequence ID" value="TGX98915.1"/>
    <property type="molecule type" value="Genomic_DNA"/>
</dbReference>
<accession>A0AC61R061</accession>
<protein>
    <submittedName>
        <fullName evidence="1">Uncharacterized protein</fullName>
    </submittedName>
</protein>
<evidence type="ECO:0000313" key="1">
    <source>
        <dbReference type="EMBL" id="TGX98915.1"/>
    </source>
</evidence>
<keyword evidence="2" id="KW-1185">Reference proteome</keyword>
<comment type="caution">
    <text evidence="1">The sequence shown here is derived from an EMBL/GenBank/DDBJ whole genome shotgun (WGS) entry which is preliminary data.</text>
</comment>
<dbReference type="Proteomes" id="UP000307720">
    <property type="component" value="Unassembled WGS sequence"/>
</dbReference>
<organism evidence="1 2">
    <name type="scientific">Hominisplanchenecus murintestinalis</name>
    <dbReference type="NCBI Taxonomy" id="2941517"/>
    <lineage>
        <taxon>Bacteria</taxon>
        <taxon>Bacillati</taxon>
        <taxon>Bacillota</taxon>
        <taxon>Clostridia</taxon>
        <taxon>Lachnospirales</taxon>
        <taxon>Lachnospiraceae</taxon>
        <taxon>Hominisplanchenecus</taxon>
    </lineage>
</organism>
<gene>
    <name evidence="1" type="ORF">E5357_07345</name>
</gene>
<sequence>MVKKIMIRVGILLLIFFAAVFVFGRIINRGKPDSTQEMGEPSLPLVYVLEEETQMNSLHGHVKEMDVMAMRDALTPISSERTLTIQIQPFQRQVSGVSFEVLTSDGKTSMENTKVTKIKEGEKYVTATLELQNKILINTEYMLKIVITSGNRDIYYYTRIIRQDGLNAKAYIDFVTDFYQNCLEGNDLNIEEFVEPDPEADNSTFAHVNIHSSTSQMIWKGISPKLYYAPVPNICELNENTGTVVLDYMISAVDEDNRTELYRVSEYYRMRYTDSRILLLDFERDTSEVFDPEASILSEKGIILGITGRDVTYKNDLKNNFFAFVREGTLWSYDVSGNKLVQVFSFAQEGKLDSRSMYNRNDIQVVNIDEQGSMYFLVCGYMNRGIHEGESGVAVYYYDAGSSVVTECLFVDTNQAFSLLKRDVKSLAYVTKDRNGFYLLVNEEAYFVNMESRQVDKVISGLAYGCYGASASGRQFGWMDGKDPYDASAITVMDLETHAMRKITCGEGQRLKFLGFIGEDLAYGLADTEKIDLSHEGSEIFPMHQILIVNEAGQTVKDYAPKDCYVSEAEIKDGLMTLKRIRKSGSGYQEAPEDQIVGSAASEETSFGLTTAVSERKKEIHILKVGTALKAAEPPRLIKCRQQIFEGSKEIILEPKKKSEDLYYVYAKGYLDGIYTSANQAIRRADEMLGVVVDGKQRMVWERGNKQTKLDLNVKTFPEVFREYKLDAAVIQSEMSQRVLDLTGCTLEQVLYFVSAGTPVLAKTPGGVVIIGGYDEYNTRLLEKGDEELTYAGLQDSKDMFEEAGNVFITYLDPITE</sequence>